<dbReference type="InterPro" id="IPR023780">
    <property type="entry name" value="Chromo_domain"/>
</dbReference>
<feature type="compositionally biased region" description="Basic residues" evidence="3">
    <location>
        <begin position="124"/>
        <end position="138"/>
    </location>
</feature>
<dbReference type="GO" id="GO:0016491">
    <property type="term" value="F:oxidoreductase activity"/>
    <property type="evidence" value="ECO:0007669"/>
    <property type="project" value="UniProtKB-KW"/>
</dbReference>
<comment type="caution">
    <text evidence="5">The sequence shown here is derived from an EMBL/GenBank/DDBJ whole genome shotgun (WGS) entry which is preliminary data.</text>
</comment>
<dbReference type="InterPro" id="IPR000953">
    <property type="entry name" value="Chromo/chromo_shadow_dom"/>
</dbReference>
<evidence type="ECO:0000313" key="6">
    <source>
        <dbReference type="Proteomes" id="UP001175226"/>
    </source>
</evidence>
<reference evidence="5" key="1">
    <citation type="submission" date="2023-06" db="EMBL/GenBank/DDBJ databases">
        <authorList>
            <consortium name="Lawrence Berkeley National Laboratory"/>
            <person name="Ahrendt S."/>
            <person name="Sahu N."/>
            <person name="Indic B."/>
            <person name="Wong-Bajracharya J."/>
            <person name="Merenyi Z."/>
            <person name="Ke H.-M."/>
            <person name="Monk M."/>
            <person name="Kocsube S."/>
            <person name="Drula E."/>
            <person name="Lipzen A."/>
            <person name="Balint B."/>
            <person name="Henrissat B."/>
            <person name="Andreopoulos B."/>
            <person name="Martin F.M."/>
            <person name="Harder C.B."/>
            <person name="Rigling D."/>
            <person name="Ford K.L."/>
            <person name="Foster G.D."/>
            <person name="Pangilinan J."/>
            <person name="Papanicolaou A."/>
            <person name="Barry K."/>
            <person name="LaButti K."/>
            <person name="Viragh M."/>
            <person name="Koriabine M."/>
            <person name="Yan M."/>
            <person name="Riley R."/>
            <person name="Champramary S."/>
            <person name="Plett K.L."/>
            <person name="Tsai I.J."/>
            <person name="Slot J."/>
            <person name="Sipos G."/>
            <person name="Plett J."/>
            <person name="Nagy L.G."/>
            <person name="Grigoriev I.V."/>
        </authorList>
    </citation>
    <scope>NUCLEOTIDE SEQUENCE</scope>
    <source>
        <strain evidence="5">FPL87.14</strain>
    </source>
</reference>
<dbReference type="SUPFAM" id="SSF54160">
    <property type="entry name" value="Chromo domain-like"/>
    <property type="match status" value="1"/>
</dbReference>
<dbReference type="Gene3D" id="2.40.50.40">
    <property type="match status" value="1"/>
</dbReference>
<dbReference type="Proteomes" id="UP001175226">
    <property type="component" value="Unassembled WGS sequence"/>
</dbReference>
<proteinExistence type="inferred from homology"/>
<evidence type="ECO:0000256" key="3">
    <source>
        <dbReference type="SAM" id="MobiDB-lite"/>
    </source>
</evidence>
<protein>
    <recommendedName>
        <fullName evidence="4">Chromo domain-containing protein</fullName>
    </recommendedName>
</protein>
<sequence>MTDNEQEYEVESVLLARVAKKSARSKQLIWQYRVKWKGYSSEESTWEPKESFVGSEDILEQFWARANTNGRDIEDLSLFRVDENFYPTGPPRRPGKRKSTGAVPRKSSPEVKTEAEPPAEPKPKSKRAGSRSAKRKRSPSVEIAETEPQLKRARGRPSGSAPPKPGKKPAPLSCQSKDKSAGKRAAILSSRTKHNRPRKDSPEIVPPSEEEEDGDYAFNSAPVKSTEVSSVQYPPDSISASSPALSLPSSSKSAAEPPVASASTSIPSHRARATSPLVKMIDNHDGMDGGISTKTRLGGSSPKKAKPGPGRSSAGIITKSKSSLLTFTKGGLQTVKGKYVPEKKDEHTDDADVEMTVVDPAETNPPLPPPTAEELLNLAGLDAEAAKFWMTMRMNQRATVPRPLSPAWPLPKKNYYRQDPSLQIMQMPHGDLRYQTQYLDPSSDVPPAPVTSDLSQSPTFVLNLDISVKIPVVLTDIVSTPSSSSSWVFIAENKGLPGKFYDDKTALQIFNTLRTGSSAARVVPASNITEEQKARFERFHARLDDGALFILPVGKEVLALCSSENALFCQRLNIPPALSFTFSDASHLAQVPAGSIKGWPLDPFPILLLRLMSAHKVWFITGANAGFGRSMLECAIRKGDTVVAAVRRPETMTNLQTEYTEDRLLVVKVDVSKSDQVNAAFDTVKKVFGRIDVVYNNAGYAIVGEVEAVPPEAARTSNIPHKY</sequence>
<dbReference type="CDD" id="cd18968">
    <property type="entry name" value="chromodomain"/>
    <property type="match status" value="1"/>
</dbReference>
<evidence type="ECO:0000313" key="5">
    <source>
        <dbReference type="EMBL" id="KAK0451046.1"/>
    </source>
</evidence>
<feature type="compositionally biased region" description="Low complexity" evidence="3">
    <location>
        <begin position="234"/>
        <end position="265"/>
    </location>
</feature>
<dbReference type="SUPFAM" id="SSF51735">
    <property type="entry name" value="NAD(P)-binding Rossmann-fold domains"/>
    <property type="match status" value="1"/>
</dbReference>
<comment type="similarity">
    <text evidence="1">Belongs to the short-chain dehydrogenases/reductases (SDR) family.</text>
</comment>
<dbReference type="SMART" id="SM00298">
    <property type="entry name" value="CHROMO"/>
    <property type="match status" value="1"/>
</dbReference>
<dbReference type="EMBL" id="JAUEPT010000006">
    <property type="protein sequence ID" value="KAK0451046.1"/>
    <property type="molecule type" value="Genomic_DNA"/>
</dbReference>
<dbReference type="PANTHER" id="PTHR43976:SF16">
    <property type="entry name" value="SHORT-CHAIN DEHYDROGENASE_REDUCTASE FAMILY PROTEIN"/>
    <property type="match status" value="1"/>
</dbReference>
<feature type="compositionally biased region" description="Polar residues" evidence="3">
    <location>
        <begin position="222"/>
        <end position="232"/>
    </location>
</feature>
<dbReference type="PANTHER" id="PTHR43976">
    <property type="entry name" value="SHORT CHAIN DEHYDROGENASE"/>
    <property type="match status" value="1"/>
</dbReference>
<accession>A0AA39K0A5</accession>
<dbReference type="PROSITE" id="PS50013">
    <property type="entry name" value="CHROMO_2"/>
    <property type="match status" value="1"/>
</dbReference>
<evidence type="ECO:0000259" key="4">
    <source>
        <dbReference type="PROSITE" id="PS50013"/>
    </source>
</evidence>
<feature type="domain" description="Chromo" evidence="4">
    <location>
        <begin position="8"/>
        <end position="74"/>
    </location>
</feature>
<gene>
    <name evidence="5" type="ORF">EV421DRAFT_1985381</name>
</gene>
<keyword evidence="6" id="KW-1185">Reference proteome</keyword>
<dbReference type="InterPro" id="IPR051911">
    <property type="entry name" value="SDR_oxidoreductase"/>
</dbReference>
<keyword evidence="2" id="KW-0560">Oxidoreductase</keyword>
<dbReference type="AlphaFoldDB" id="A0AA39K0A5"/>
<evidence type="ECO:0000256" key="1">
    <source>
        <dbReference type="ARBA" id="ARBA00006484"/>
    </source>
</evidence>
<dbReference type="Pfam" id="PF00106">
    <property type="entry name" value="adh_short"/>
    <property type="match status" value="1"/>
</dbReference>
<dbReference type="InterPro" id="IPR016197">
    <property type="entry name" value="Chromo-like_dom_sf"/>
</dbReference>
<dbReference type="Gene3D" id="3.40.50.720">
    <property type="entry name" value="NAD(P)-binding Rossmann-like Domain"/>
    <property type="match status" value="1"/>
</dbReference>
<organism evidence="5 6">
    <name type="scientific">Armillaria borealis</name>
    <dbReference type="NCBI Taxonomy" id="47425"/>
    <lineage>
        <taxon>Eukaryota</taxon>
        <taxon>Fungi</taxon>
        <taxon>Dikarya</taxon>
        <taxon>Basidiomycota</taxon>
        <taxon>Agaricomycotina</taxon>
        <taxon>Agaricomycetes</taxon>
        <taxon>Agaricomycetidae</taxon>
        <taxon>Agaricales</taxon>
        <taxon>Marasmiineae</taxon>
        <taxon>Physalacriaceae</taxon>
        <taxon>Armillaria</taxon>
    </lineage>
</organism>
<name>A0AA39K0A5_9AGAR</name>
<feature type="region of interest" description="Disordered" evidence="3">
    <location>
        <begin position="83"/>
        <end position="316"/>
    </location>
</feature>
<dbReference type="Pfam" id="PF00385">
    <property type="entry name" value="Chromo"/>
    <property type="match status" value="1"/>
</dbReference>
<evidence type="ECO:0000256" key="2">
    <source>
        <dbReference type="ARBA" id="ARBA00023002"/>
    </source>
</evidence>
<dbReference type="InterPro" id="IPR036291">
    <property type="entry name" value="NAD(P)-bd_dom_sf"/>
</dbReference>
<feature type="compositionally biased region" description="Basic and acidic residues" evidence="3">
    <location>
        <begin position="107"/>
        <end position="123"/>
    </location>
</feature>
<dbReference type="InterPro" id="IPR002347">
    <property type="entry name" value="SDR_fam"/>
</dbReference>
<dbReference type="GO" id="GO:0006338">
    <property type="term" value="P:chromatin remodeling"/>
    <property type="evidence" value="ECO:0007669"/>
    <property type="project" value="UniProtKB-ARBA"/>
</dbReference>